<evidence type="ECO:0000313" key="4">
    <source>
        <dbReference type="EMBL" id="SDS94354.1"/>
    </source>
</evidence>
<evidence type="ECO:0000256" key="1">
    <source>
        <dbReference type="SAM" id="MobiDB-lite"/>
    </source>
</evidence>
<dbReference type="InterPro" id="IPR038607">
    <property type="entry name" value="PhoD-like_sf"/>
</dbReference>
<dbReference type="PANTHER" id="PTHR43606">
    <property type="entry name" value="PHOSPHATASE, PUTATIVE (AFU_ORTHOLOGUE AFUA_6G08710)-RELATED"/>
    <property type="match status" value="1"/>
</dbReference>
<dbReference type="PANTHER" id="PTHR43606:SF2">
    <property type="entry name" value="ALKALINE PHOSPHATASE FAMILY PROTEIN (AFU_ORTHOLOGUE AFUA_5G03860)"/>
    <property type="match status" value="1"/>
</dbReference>
<dbReference type="InterPro" id="IPR032093">
    <property type="entry name" value="PhoD_N"/>
</dbReference>
<dbReference type="OrthoDB" id="327733at2"/>
<reference evidence="4 5" key="1">
    <citation type="submission" date="2016-10" db="EMBL/GenBank/DDBJ databases">
        <authorList>
            <person name="de Groot N.N."/>
        </authorList>
    </citation>
    <scope>NUCLEOTIDE SEQUENCE [LARGE SCALE GENOMIC DNA]</scope>
    <source>
        <strain evidence="4 5">DSM 21741</strain>
    </source>
</reference>
<evidence type="ECO:0000313" key="5">
    <source>
        <dbReference type="Proteomes" id="UP000199092"/>
    </source>
</evidence>
<dbReference type="Pfam" id="PF09423">
    <property type="entry name" value="PhoD"/>
    <property type="match status" value="1"/>
</dbReference>
<protein>
    <submittedName>
        <fullName evidence="4">Alkaline phosphatase D</fullName>
    </submittedName>
</protein>
<feature type="domain" description="PhoD-like phosphatase metallophosphatase" evidence="2">
    <location>
        <begin position="164"/>
        <end position="546"/>
    </location>
</feature>
<organism evidence="4 5">
    <name type="scientific">Friedmanniella luteola</name>
    <dbReference type="NCBI Taxonomy" id="546871"/>
    <lineage>
        <taxon>Bacteria</taxon>
        <taxon>Bacillati</taxon>
        <taxon>Actinomycetota</taxon>
        <taxon>Actinomycetes</taxon>
        <taxon>Propionibacteriales</taxon>
        <taxon>Nocardioidaceae</taxon>
        <taxon>Friedmanniella</taxon>
    </lineage>
</organism>
<keyword evidence="5" id="KW-1185">Reference proteome</keyword>
<dbReference type="NCBIfam" id="TIGR01409">
    <property type="entry name" value="TAT_signal_seq"/>
    <property type="match status" value="1"/>
</dbReference>
<dbReference type="SUPFAM" id="SSF56300">
    <property type="entry name" value="Metallo-dependent phosphatases"/>
    <property type="match status" value="1"/>
</dbReference>
<dbReference type="PROSITE" id="PS51318">
    <property type="entry name" value="TAT"/>
    <property type="match status" value="1"/>
</dbReference>
<gene>
    <name evidence="4" type="ORF">SAMN04488543_2691</name>
</gene>
<dbReference type="InterPro" id="IPR018946">
    <property type="entry name" value="PhoD-like_MPP"/>
</dbReference>
<dbReference type="CDD" id="cd07389">
    <property type="entry name" value="MPP_PhoD"/>
    <property type="match status" value="1"/>
</dbReference>
<evidence type="ECO:0000259" key="2">
    <source>
        <dbReference type="Pfam" id="PF09423"/>
    </source>
</evidence>
<dbReference type="InterPro" id="IPR019546">
    <property type="entry name" value="TAT_signal_bac_arc"/>
</dbReference>
<dbReference type="Gene3D" id="2.60.40.380">
    <property type="entry name" value="Purple acid phosphatase-like, N-terminal"/>
    <property type="match status" value="1"/>
</dbReference>
<feature type="domain" description="Phospholipase D N-terminal" evidence="3">
    <location>
        <begin position="50"/>
        <end position="151"/>
    </location>
</feature>
<dbReference type="Gene3D" id="3.60.21.70">
    <property type="entry name" value="PhoD-like phosphatase"/>
    <property type="match status" value="1"/>
</dbReference>
<evidence type="ECO:0000259" key="3">
    <source>
        <dbReference type="Pfam" id="PF16655"/>
    </source>
</evidence>
<dbReference type="EMBL" id="LT629749">
    <property type="protein sequence ID" value="SDS94354.1"/>
    <property type="molecule type" value="Genomic_DNA"/>
</dbReference>
<sequence length="603" mass="66158">MTTPASPSRRSVLKGAALGAAAAAAGAGGLRPFDVEAAAAPARAGVFGYGVASGDPTADAVVIWTRATPPPARRGDPEATPGSGRGLPLRVRWEVARDRDFHHLVDRGTVVTSPTSDHTVKVDVRGLQPYTRYYYRFRARGETSPVGRTQTAPDERRETHALRFGLVSCSNYTGGYFGAYRALAFRDDLDFILHVGDYLYEYGNGEDRYGPAALVGERDSVPATETIDLQGYRLRHALHKADPDLRRAHRRHPWITIFDDHEVANNAWARGAENHTAGDEGAFLERRRQAFQAYLEWMPFRLPEQRHVPHRGTRFFKRFTYGSLADLSVLETRQNRSAQVNLAPYTTGGGGFIPTGLPATDAALADPDRHLLEPEQLAWLEDGTADRRRQWHLVANQVVLAPVRFPGAVLGAPAGTSLVNSDQWDGYQADQRRFLRHLAEQPHRNGDTVVLTGDIHSSWAMDLPVGEPAAGYRSAGVEFVCPSVTSDGFYELVRSSRPGPATATLATTRGLTTAVAAANPWVRYLDGVGHGYTLVDVTPDRVQADYHLTPDPTDDRPDPRIDPTVEPVHARSWQTLAGSRRVTAASGPVGDRSDHPAERRSRR</sequence>
<name>A0A1H1WB92_9ACTN</name>
<dbReference type="AlphaFoldDB" id="A0A1H1WB92"/>
<dbReference type="STRING" id="546871.SAMN04488543_2691"/>
<proteinExistence type="predicted"/>
<dbReference type="Proteomes" id="UP000199092">
    <property type="component" value="Chromosome I"/>
</dbReference>
<dbReference type="InterPro" id="IPR006311">
    <property type="entry name" value="TAT_signal"/>
</dbReference>
<dbReference type="InterPro" id="IPR052900">
    <property type="entry name" value="Phospholipid_Metab_Enz"/>
</dbReference>
<dbReference type="InterPro" id="IPR029052">
    <property type="entry name" value="Metallo-depent_PP-like"/>
</dbReference>
<feature type="compositionally biased region" description="Basic and acidic residues" evidence="1">
    <location>
        <begin position="591"/>
        <end position="603"/>
    </location>
</feature>
<feature type="compositionally biased region" description="Basic and acidic residues" evidence="1">
    <location>
        <begin position="553"/>
        <end position="563"/>
    </location>
</feature>
<accession>A0A1H1WB92</accession>
<dbReference type="Pfam" id="PF16655">
    <property type="entry name" value="PhoD_N"/>
    <property type="match status" value="1"/>
</dbReference>
<feature type="region of interest" description="Disordered" evidence="1">
    <location>
        <begin position="544"/>
        <end position="603"/>
    </location>
</feature>
<dbReference type="RefSeq" id="WP_091413431.1">
    <property type="nucleotide sequence ID" value="NZ_LT629749.1"/>
</dbReference>